<comment type="caution">
    <text evidence="1">The sequence shown here is derived from an EMBL/GenBank/DDBJ whole genome shotgun (WGS) entry which is preliminary data.</text>
</comment>
<evidence type="ECO:0000313" key="2">
    <source>
        <dbReference type="Proteomes" id="UP000828390"/>
    </source>
</evidence>
<dbReference type="AlphaFoldDB" id="A0A9D4C103"/>
<evidence type="ECO:0000313" key="1">
    <source>
        <dbReference type="EMBL" id="KAH3715200.1"/>
    </source>
</evidence>
<keyword evidence="2" id="KW-1185">Reference proteome</keyword>
<protein>
    <submittedName>
        <fullName evidence="1">Uncharacterized protein</fullName>
    </submittedName>
</protein>
<dbReference type="EMBL" id="JAIWYP010000013">
    <property type="protein sequence ID" value="KAH3715200.1"/>
    <property type="molecule type" value="Genomic_DNA"/>
</dbReference>
<sequence>MHRLTSDYMAPTVLRSLHGTVQGVDHVALSTPRSASDHMAPAIHRSLPRDFDQVASAMRRSTSDHMASAILRSLPGNVTGHFMTGPFNGPWSLTGPVPGNIGPSRAASVEKILFLLTFATGHRARR</sequence>
<organism evidence="1 2">
    <name type="scientific">Dreissena polymorpha</name>
    <name type="common">Zebra mussel</name>
    <name type="synonym">Mytilus polymorpha</name>
    <dbReference type="NCBI Taxonomy" id="45954"/>
    <lineage>
        <taxon>Eukaryota</taxon>
        <taxon>Metazoa</taxon>
        <taxon>Spiralia</taxon>
        <taxon>Lophotrochozoa</taxon>
        <taxon>Mollusca</taxon>
        <taxon>Bivalvia</taxon>
        <taxon>Autobranchia</taxon>
        <taxon>Heteroconchia</taxon>
        <taxon>Euheterodonta</taxon>
        <taxon>Imparidentia</taxon>
        <taxon>Neoheterodontei</taxon>
        <taxon>Myida</taxon>
        <taxon>Dreissenoidea</taxon>
        <taxon>Dreissenidae</taxon>
        <taxon>Dreissena</taxon>
    </lineage>
</organism>
<reference evidence="1" key="1">
    <citation type="journal article" date="2019" name="bioRxiv">
        <title>The Genome of the Zebra Mussel, Dreissena polymorpha: A Resource for Invasive Species Research.</title>
        <authorList>
            <person name="McCartney M.A."/>
            <person name="Auch B."/>
            <person name="Kono T."/>
            <person name="Mallez S."/>
            <person name="Zhang Y."/>
            <person name="Obille A."/>
            <person name="Becker A."/>
            <person name="Abrahante J.E."/>
            <person name="Garbe J."/>
            <person name="Badalamenti J.P."/>
            <person name="Herman A."/>
            <person name="Mangelson H."/>
            <person name="Liachko I."/>
            <person name="Sullivan S."/>
            <person name="Sone E.D."/>
            <person name="Koren S."/>
            <person name="Silverstein K.A.T."/>
            <person name="Beckman K.B."/>
            <person name="Gohl D.M."/>
        </authorList>
    </citation>
    <scope>NUCLEOTIDE SEQUENCE</scope>
    <source>
        <strain evidence="1">Duluth1</strain>
        <tissue evidence="1">Whole animal</tissue>
    </source>
</reference>
<name>A0A9D4C103_DREPO</name>
<reference evidence="1" key="2">
    <citation type="submission" date="2020-11" db="EMBL/GenBank/DDBJ databases">
        <authorList>
            <person name="McCartney M.A."/>
            <person name="Auch B."/>
            <person name="Kono T."/>
            <person name="Mallez S."/>
            <person name="Becker A."/>
            <person name="Gohl D.M."/>
            <person name="Silverstein K.A.T."/>
            <person name="Koren S."/>
            <person name="Bechman K.B."/>
            <person name="Herman A."/>
            <person name="Abrahante J.E."/>
            <person name="Garbe J."/>
        </authorList>
    </citation>
    <scope>NUCLEOTIDE SEQUENCE</scope>
    <source>
        <strain evidence="1">Duluth1</strain>
        <tissue evidence="1">Whole animal</tissue>
    </source>
</reference>
<gene>
    <name evidence="1" type="ORF">DPMN_057906</name>
</gene>
<dbReference type="Proteomes" id="UP000828390">
    <property type="component" value="Unassembled WGS sequence"/>
</dbReference>
<proteinExistence type="predicted"/>
<accession>A0A9D4C103</accession>